<dbReference type="GO" id="GO:0050661">
    <property type="term" value="F:NADP binding"/>
    <property type="evidence" value="ECO:0007669"/>
    <property type="project" value="InterPro"/>
</dbReference>
<organism evidence="4 5">
    <name type="scientific">Alteromonas lipolytica</name>
    <dbReference type="NCBI Taxonomy" id="1856405"/>
    <lineage>
        <taxon>Bacteria</taxon>
        <taxon>Pseudomonadati</taxon>
        <taxon>Pseudomonadota</taxon>
        <taxon>Gammaproteobacteria</taxon>
        <taxon>Alteromonadales</taxon>
        <taxon>Alteromonadaceae</taxon>
        <taxon>Alteromonas/Salinimonas group</taxon>
        <taxon>Alteromonas</taxon>
    </lineage>
</organism>
<evidence type="ECO:0000256" key="1">
    <source>
        <dbReference type="ARBA" id="ARBA00023002"/>
    </source>
</evidence>
<dbReference type="Pfam" id="PF14833">
    <property type="entry name" value="NAD_binding_11"/>
    <property type="match status" value="2"/>
</dbReference>
<name>A0A1E8FIA7_9ALTE</name>
<keyword evidence="5" id="KW-1185">Reference proteome</keyword>
<dbReference type="InterPro" id="IPR036291">
    <property type="entry name" value="NAD(P)-bd_dom_sf"/>
</dbReference>
<dbReference type="AlphaFoldDB" id="A0A1E8FIA7"/>
<dbReference type="InterPro" id="IPR006115">
    <property type="entry name" value="6PGDH_NADP-bd"/>
</dbReference>
<evidence type="ECO:0008006" key="6">
    <source>
        <dbReference type="Google" id="ProtNLM"/>
    </source>
</evidence>
<dbReference type="Pfam" id="PF03446">
    <property type="entry name" value="NAD_binding_2"/>
    <property type="match status" value="1"/>
</dbReference>
<feature type="domain" description="3-hydroxyisobutyrate dehydrogenase-like NAD-binding" evidence="3">
    <location>
        <begin position="154"/>
        <end position="270"/>
    </location>
</feature>
<dbReference type="STRING" id="1856405.BFC17_13000"/>
<sequence>MGKALATRLVQNHELLVWDLNPEAREQLVAAGAESARSLVDLGQRCDVIFLCLPKSTHVEAALFGKDGLYMHVNPGSVIIDQTSGVPAMTLAFSEKLAIRNIAMLDAPVAGGVPAAEAGTITIMASGDSASFNRAKPVLCDISPKVFHCGERVGSAQMVKSINNLLNTANRMMTLELAAMGRVMGLSMAEIVESGNREASQSFLTARLLPGIAEGKPSTDFAIELMVKDTNMASDFAHAHGTAMPVCEMGRGFLNIGLRSIGPDARLEDLIPFVQNMFGVEYCGADTHGSQDNAAVLSEAFAACHQVIAFEGLLLAKKAGLDLNEFCNVINAGSGASAAGNALFAAVLGPDEPHGLFSIRQLHHSIQPLTTLARQHQLPALMLNQVCAALTAAVDKVGENGCFTQLL</sequence>
<evidence type="ECO:0000313" key="5">
    <source>
        <dbReference type="Proteomes" id="UP000176037"/>
    </source>
</evidence>
<feature type="domain" description="6-phosphogluconate dehydrogenase NADP-binding" evidence="2">
    <location>
        <begin position="1"/>
        <end position="150"/>
    </location>
</feature>
<dbReference type="PANTHER" id="PTHR43060:SF15">
    <property type="entry name" value="3-HYDROXYISOBUTYRATE DEHYDROGENASE-LIKE 1, MITOCHONDRIAL-RELATED"/>
    <property type="match status" value="1"/>
</dbReference>
<reference evidence="4 5" key="1">
    <citation type="submission" date="2016-09" db="EMBL/GenBank/DDBJ databases">
        <title>Alteromonas lipolytica, a new species isolated from sea water.</title>
        <authorList>
            <person name="Wu Y.-H."/>
            <person name="Cheng H."/>
            <person name="Xu X.-W."/>
        </authorList>
    </citation>
    <scope>NUCLEOTIDE SEQUENCE [LARGE SCALE GENOMIC DNA]</scope>
    <source>
        <strain evidence="4 5">JW12</strain>
    </source>
</reference>
<dbReference type="InterPro" id="IPR008927">
    <property type="entry name" value="6-PGluconate_DH-like_C_sf"/>
</dbReference>
<dbReference type="PANTHER" id="PTHR43060">
    <property type="entry name" value="3-HYDROXYISOBUTYRATE DEHYDROGENASE-LIKE 1, MITOCHONDRIAL-RELATED"/>
    <property type="match status" value="1"/>
</dbReference>
<protein>
    <recommendedName>
        <fullName evidence="6">6-phosphogluconate dehydrogenase</fullName>
    </recommendedName>
</protein>
<keyword evidence="1" id="KW-0560">Oxidoreductase</keyword>
<comment type="caution">
    <text evidence="4">The sequence shown here is derived from an EMBL/GenBank/DDBJ whole genome shotgun (WGS) entry which is preliminary data.</text>
</comment>
<accession>A0A1E8FIA7</accession>
<dbReference type="EMBL" id="MJIC01000009">
    <property type="protein sequence ID" value="OFI35665.1"/>
    <property type="molecule type" value="Genomic_DNA"/>
</dbReference>
<feature type="domain" description="3-hydroxyisobutyrate dehydrogenase-like NAD-binding" evidence="3">
    <location>
        <begin position="297"/>
        <end position="399"/>
    </location>
</feature>
<dbReference type="InterPro" id="IPR013328">
    <property type="entry name" value="6PGD_dom2"/>
</dbReference>
<dbReference type="GO" id="GO:0051287">
    <property type="term" value="F:NAD binding"/>
    <property type="evidence" value="ECO:0007669"/>
    <property type="project" value="InterPro"/>
</dbReference>
<evidence type="ECO:0000259" key="3">
    <source>
        <dbReference type="Pfam" id="PF14833"/>
    </source>
</evidence>
<gene>
    <name evidence="4" type="ORF">BFC17_13000</name>
</gene>
<evidence type="ECO:0000313" key="4">
    <source>
        <dbReference type="EMBL" id="OFI35665.1"/>
    </source>
</evidence>
<evidence type="ECO:0000259" key="2">
    <source>
        <dbReference type="Pfam" id="PF03446"/>
    </source>
</evidence>
<dbReference type="Gene3D" id="1.10.1040.10">
    <property type="entry name" value="N-(1-d-carboxylethyl)-l-norvaline Dehydrogenase, domain 2"/>
    <property type="match status" value="2"/>
</dbReference>
<proteinExistence type="predicted"/>
<dbReference type="InterPro" id="IPR029154">
    <property type="entry name" value="HIBADH-like_NADP-bd"/>
</dbReference>
<dbReference type="SUPFAM" id="SSF51735">
    <property type="entry name" value="NAD(P)-binding Rossmann-fold domains"/>
    <property type="match status" value="1"/>
</dbReference>
<dbReference type="SUPFAM" id="SSF48179">
    <property type="entry name" value="6-phosphogluconate dehydrogenase C-terminal domain-like"/>
    <property type="match status" value="2"/>
</dbReference>
<dbReference type="GO" id="GO:0016491">
    <property type="term" value="F:oxidoreductase activity"/>
    <property type="evidence" value="ECO:0007669"/>
    <property type="project" value="UniProtKB-KW"/>
</dbReference>
<dbReference type="Proteomes" id="UP000176037">
    <property type="component" value="Unassembled WGS sequence"/>
</dbReference>
<dbReference type="Gene3D" id="3.40.50.720">
    <property type="entry name" value="NAD(P)-binding Rossmann-like Domain"/>
    <property type="match status" value="1"/>
</dbReference>